<comment type="caution">
    <text evidence="2">The sequence shown here is derived from an EMBL/GenBank/DDBJ whole genome shotgun (WGS) entry which is preliminary data.</text>
</comment>
<dbReference type="Proteomes" id="UP000886520">
    <property type="component" value="Chromosome 24"/>
</dbReference>
<sequence length="490" mass="53660">MEDAAKIDLEQNCSSLALGLGSKPAETIVPIAGNSNTLKQPDSHSLHNSLMRVVEVHTGEPESIKMLPETDKKQVMPLAISLSTGVQEPNVAMGLKGTAASRSVSAEGAMSGKMLPHSLTSTLEGGCAESASLNVAASMDALPLKGSSRLEDTRAMQPVASAGAHRGELPSSASMVSDGSHVLQLASSAPVVPHTKSETENGLFSSDGGVALKREKVKKRPRQLLQDARTRDLNKSGEKQPVIRWKDVWVAQLIHIRGRMHSTFTSPQRQRVDLWQIVKHEMTNSCHGFDKDSEACRKKWIRVYKEYKDDRYLSNDEKTQKCRFYDLVDFYMGDRVNSLRNIPIHPEFLPMCPDAMHAAKDLMVPPPLPSNDVDVKAIDGGAMVPQASSDTPLIKQVSVSISKKPPLAKKPRVIEKPLSLEKPQPPPVLEAPVVEATSKKPYIKSSVQTMLSELVNIGKEMLQTTREFEKEKLAVLHSIKDTLGKIAKKI</sequence>
<feature type="domain" description="Myb/SANT-like DNA-binding" evidence="1">
    <location>
        <begin position="244"/>
        <end position="329"/>
    </location>
</feature>
<dbReference type="InterPro" id="IPR044822">
    <property type="entry name" value="Myb_DNA-bind_4"/>
</dbReference>
<dbReference type="Pfam" id="PF13837">
    <property type="entry name" value="Myb_DNA-bind_4"/>
    <property type="match status" value="1"/>
</dbReference>
<dbReference type="Gene3D" id="1.10.10.60">
    <property type="entry name" value="Homeodomain-like"/>
    <property type="match status" value="1"/>
</dbReference>
<organism evidence="2 3">
    <name type="scientific">Adiantum capillus-veneris</name>
    <name type="common">Maidenhair fern</name>
    <dbReference type="NCBI Taxonomy" id="13818"/>
    <lineage>
        <taxon>Eukaryota</taxon>
        <taxon>Viridiplantae</taxon>
        <taxon>Streptophyta</taxon>
        <taxon>Embryophyta</taxon>
        <taxon>Tracheophyta</taxon>
        <taxon>Polypodiopsida</taxon>
        <taxon>Polypodiidae</taxon>
        <taxon>Polypodiales</taxon>
        <taxon>Pteridineae</taxon>
        <taxon>Pteridaceae</taxon>
        <taxon>Vittarioideae</taxon>
        <taxon>Adiantum</taxon>
    </lineage>
</organism>
<protein>
    <recommendedName>
        <fullName evidence="1">Myb/SANT-like DNA-binding domain-containing protein</fullName>
    </recommendedName>
</protein>
<dbReference type="EMBL" id="JABFUD020000024">
    <property type="protein sequence ID" value="KAI5060817.1"/>
    <property type="molecule type" value="Genomic_DNA"/>
</dbReference>
<keyword evidence="3" id="KW-1185">Reference proteome</keyword>
<reference evidence="2" key="1">
    <citation type="submission" date="2021-01" db="EMBL/GenBank/DDBJ databases">
        <title>Adiantum capillus-veneris genome.</title>
        <authorList>
            <person name="Fang Y."/>
            <person name="Liao Q."/>
        </authorList>
    </citation>
    <scope>NUCLEOTIDE SEQUENCE</scope>
    <source>
        <strain evidence="2">H3</strain>
        <tissue evidence="2">Leaf</tissue>
    </source>
</reference>
<evidence type="ECO:0000259" key="1">
    <source>
        <dbReference type="Pfam" id="PF13837"/>
    </source>
</evidence>
<gene>
    <name evidence="2" type="ORF">GOP47_0025237</name>
</gene>
<evidence type="ECO:0000313" key="3">
    <source>
        <dbReference type="Proteomes" id="UP000886520"/>
    </source>
</evidence>
<accession>A0A9D4Z512</accession>
<name>A0A9D4Z512_ADICA</name>
<dbReference type="AlphaFoldDB" id="A0A9D4Z512"/>
<dbReference type="OrthoDB" id="10323813at2759"/>
<proteinExistence type="predicted"/>
<evidence type="ECO:0000313" key="2">
    <source>
        <dbReference type="EMBL" id="KAI5060817.1"/>
    </source>
</evidence>